<evidence type="ECO:0000256" key="4">
    <source>
        <dbReference type="ARBA" id="ARBA00022723"/>
    </source>
</evidence>
<dbReference type="InterPro" id="IPR011249">
    <property type="entry name" value="Metalloenz_LuxS/M16"/>
</dbReference>
<dbReference type="InterPro" id="IPR007863">
    <property type="entry name" value="Peptidase_M16_C"/>
</dbReference>
<dbReference type="GO" id="GO:0004222">
    <property type="term" value="F:metalloendopeptidase activity"/>
    <property type="evidence" value="ECO:0007669"/>
    <property type="project" value="InterPro"/>
</dbReference>
<dbReference type="Pfam" id="PF00675">
    <property type="entry name" value="Peptidase_M16"/>
    <property type="match status" value="2"/>
</dbReference>
<evidence type="ECO:0000256" key="8">
    <source>
        <dbReference type="RuleBase" id="RU004447"/>
    </source>
</evidence>
<dbReference type="AlphaFoldDB" id="A0A363NTU3"/>
<dbReference type="EMBL" id="QCXX01000003">
    <property type="protein sequence ID" value="PUV24189.1"/>
    <property type="molecule type" value="Genomic_DNA"/>
</dbReference>
<evidence type="ECO:0000256" key="6">
    <source>
        <dbReference type="ARBA" id="ARBA00022833"/>
    </source>
</evidence>
<evidence type="ECO:0000256" key="7">
    <source>
        <dbReference type="ARBA" id="ARBA00023049"/>
    </source>
</evidence>
<dbReference type="PANTHER" id="PTHR43690">
    <property type="entry name" value="NARDILYSIN"/>
    <property type="match status" value="1"/>
</dbReference>
<dbReference type="OrthoDB" id="9811314at2"/>
<dbReference type="Proteomes" id="UP000250831">
    <property type="component" value="Unassembled WGS sequence"/>
</dbReference>
<reference evidence="12 13" key="1">
    <citation type="submission" date="2018-04" db="EMBL/GenBank/DDBJ databases">
        <title>Sphingobacterium sp. M46 Genome.</title>
        <authorList>
            <person name="Cheng J."/>
            <person name="Li Y."/>
        </authorList>
    </citation>
    <scope>NUCLEOTIDE SEQUENCE [LARGE SCALE GENOMIC DNA]</scope>
    <source>
        <strain evidence="12 13">M46</strain>
    </source>
</reference>
<dbReference type="GO" id="GO:0046872">
    <property type="term" value="F:metal ion binding"/>
    <property type="evidence" value="ECO:0007669"/>
    <property type="project" value="UniProtKB-KW"/>
</dbReference>
<keyword evidence="5" id="KW-0378">Hydrolase</keyword>
<accession>A0A363NTU3</accession>
<evidence type="ECO:0000313" key="13">
    <source>
        <dbReference type="Proteomes" id="UP000250831"/>
    </source>
</evidence>
<dbReference type="InterPro" id="IPR011765">
    <property type="entry name" value="Pept_M16_N"/>
</dbReference>
<organism evidence="12 13">
    <name type="scientific">Sphingobacterium athyrii</name>
    <dbReference type="NCBI Taxonomy" id="2152717"/>
    <lineage>
        <taxon>Bacteria</taxon>
        <taxon>Pseudomonadati</taxon>
        <taxon>Bacteroidota</taxon>
        <taxon>Sphingobacteriia</taxon>
        <taxon>Sphingobacteriales</taxon>
        <taxon>Sphingobacteriaceae</taxon>
        <taxon>Sphingobacterium</taxon>
    </lineage>
</organism>
<dbReference type="GO" id="GO:0006508">
    <property type="term" value="P:proteolysis"/>
    <property type="evidence" value="ECO:0007669"/>
    <property type="project" value="UniProtKB-KW"/>
</dbReference>
<feature type="domain" description="Peptidase M16 C-terminal" evidence="11">
    <location>
        <begin position="743"/>
        <end position="873"/>
    </location>
</feature>
<feature type="signal peptide" evidence="9">
    <location>
        <begin position="1"/>
        <end position="22"/>
    </location>
</feature>
<feature type="domain" description="Peptidase M16 N-terminal" evidence="10">
    <location>
        <begin position="61"/>
        <end position="108"/>
    </location>
</feature>
<keyword evidence="4" id="KW-0479">Metal-binding</keyword>
<comment type="cofactor">
    <cofactor evidence="1">
        <name>Zn(2+)</name>
        <dbReference type="ChEBI" id="CHEBI:29105"/>
    </cofactor>
</comment>
<dbReference type="RefSeq" id="WP_108634117.1">
    <property type="nucleotide sequence ID" value="NZ_QCXX01000003.1"/>
</dbReference>
<gene>
    <name evidence="12" type="ORF">DCO56_12555</name>
</gene>
<feature type="domain" description="Peptidase M16 C-terminal" evidence="11">
    <location>
        <begin position="264"/>
        <end position="435"/>
    </location>
</feature>
<evidence type="ECO:0000259" key="11">
    <source>
        <dbReference type="Pfam" id="PF05193"/>
    </source>
</evidence>
<dbReference type="PROSITE" id="PS00143">
    <property type="entry name" value="INSULINASE"/>
    <property type="match status" value="1"/>
</dbReference>
<evidence type="ECO:0000256" key="5">
    <source>
        <dbReference type="ARBA" id="ARBA00022801"/>
    </source>
</evidence>
<evidence type="ECO:0000256" key="3">
    <source>
        <dbReference type="ARBA" id="ARBA00022670"/>
    </source>
</evidence>
<dbReference type="Gene3D" id="3.30.830.10">
    <property type="entry name" value="Metalloenzyme, LuxS/M16 peptidase-like"/>
    <property type="match status" value="4"/>
</dbReference>
<feature type="chain" id="PRO_5016652106" evidence="9">
    <location>
        <begin position="23"/>
        <end position="979"/>
    </location>
</feature>
<evidence type="ECO:0000259" key="10">
    <source>
        <dbReference type="Pfam" id="PF00675"/>
    </source>
</evidence>
<keyword evidence="7" id="KW-0482">Metalloprotease</keyword>
<dbReference type="InterPro" id="IPR001431">
    <property type="entry name" value="Pept_M16_Zn_BS"/>
</dbReference>
<evidence type="ECO:0000256" key="1">
    <source>
        <dbReference type="ARBA" id="ARBA00001947"/>
    </source>
</evidence>
<evidence type="ECO:0000313" key="12">
    <source>
        <dbReference type="EMBL" id="PUV24189.1"/>
    </source>
</evidence>
<evidence type="ECO:0000256" key="9">
    <source>
        <dbReference type="SAM" id="SignalP"/>
    </source>
</evidence>
<dbReference type="InterPro" id="IPR050626">
    <property type="entry name" value="Peptidase_M16"/>
</dbReference>
<dbReference type="PANTHER" id="PTHR43690:SF17">
    <property type="entry name" value="PROTEIN YHJJ"/>
    <property type="match status" value="1"/>
</dbReference>
<comment type="caution">
    <text evidence="12">The sequence shown here is derived from an EMBL/GenBank/DDBJ whole genome shotgun (WGS) entry which is preliminary data.</text>
</comment>
<sequence>MNRKMKTVAFLSLLFITTGIQAQVGKYQWKETSEGGYTYKYVTNDPVQTRFYKLKNGLTVILSPNNKQPRIQAYIATKAGSKTDPKDHTGLAHYLEHMLFKGTDKFGSLDWSKEKPLLDEVDNLYEKYNHSTDANERTAIYKEIDRVSGEASKYAIPNEYDKLMSSMGSKGTNAFTSFEQTVYVEDIPSNVIDKYLTVQAERFRNPILRLFHTELESVYEEKNISLDNDNRKSIEAIFAAMFPNNNYGKQTVLGSVEHLKNPSLKAIREYYNTYYVPNNMGVIMSGDFNPTDVIKRIDKAFSGMQSKPVPAYTFEQEQPITNPISKTVKGPAAEYVLMGFRFPGAAHPDAQILNLMANVLTNGSAGLIDLNLVKSQKLLGAGASPYVLKDYSMLILQGNPGTGQSLEDVKKLLLAELDKLKKGDFSADLLTSIINNEKKSQIKLFENYSSTAEQLMSGFNSELDWAKELAYTDRLSKITKEDIVRFANKYISDVNYVTVFKEKGQDANVDKVVKPAITPITVNRNVESAFLKQINAMPEQNISPKWLDFDKEISKAKLKDLDVLAVQNKDNELFSLTYHYDFGSWDNKLLGLAVGYLEFLGTKNRSSEEFSKAFYKLASDFSVSSGNEESSVSISGLGSNFKESVGLLQDLMHNCVADERAFTAFIDRVKKSRANAKENKASIMEGLKAYARYGAKNPFNYTYTDQELDGLKAADLVAVLHKLANAKHRILYYGPEPVNTLVKNLTPLKNNNTAYATIEKGVKFVEKPTDENKVFFAQYGMKQVEVFWIRNSGLFDKNQLPTVAFFNGYFGGGMGSIVFQTLRESKALAYTTYAYYAQPQKKENHGMVGAYIGTQSDKFKDAVGGMNELLNELPESAVGLESVRTNLLKSLASERITGTGILSSYMAAQRRGLTEDSRKMIFEKIPQLSYSDLKQFHSDNISRKPYSYCIVGEEKDLNQDHITALGKITKLSLNEIFGY</sequence>
<comment type="similarity">
    <text evidence="2 8">Belongs to the peptidase M16 family.</text>
</comment>
<protein>
    <submittedName>
        <fullName evidence="12">Peptidase M16</fullName>
    </submittedName>
</protein>
<keyword evidence="13" id="KW-1185">Reference proteome</keyword>
<name>A0A363NTU3_9SPHI</name>
<evidence type="ECO:0000256" key="2">
    <source>
        <dbReference type="ARBA" id="ARBA00007261"/>
    </source>
</evidence>
<keyword evidence="9" id="KW-0732">Signal</keyword>
<feature type="domain" description="Peptidase M16 N-terminal" evidence="10">
    <location>
        <begin position="152"/>
        <end position="251"/>
    </location>
</feature>
<dbReference type="SUPFAM" id="SSF63411">
    <property type="entry name" value="LuxS/MPP-like metallohydrolase"/>
    <property type="match status" value="4"/>
</dbReference>
<keyword evidence="3" id="KW-0645">Protease</keyword>
<proteinExistence type="inferred from homology"/>
<keyword evidence="6" id="KW-0862">Zinc</keyword>
<dbReference type="Pfam" id="PF05193">
    <property type="entry name" value="Peptidase_M16_C"/>
    <property type="match status" value="2"/>
</dbReference>